<protein>
    <submittedName>
        <fullName evidence="1">Uncharacterized protein</fullName>
    </submittedName>
</protein>
<organism evidence="1 2">
    <name type="scientific">Xylaria bambusicola</name>
    <dbReference type="NCBI Taxonomy" id="326684"/>
    <lineage>
        <taxon>Eukaryota</taxon>
        <taxon>Fungi</taxon>
        <taxon>Dikarya</taxon>
        <taxon>Ascomycota</taxon>
        <taxon>Pezizomycotina</taxon>
        <taxon>Sordariomycetes</taxon>
        <taxon>Xylariomycetidae</taxon>
        <taxon>Xylariales</taxon>
        <taxon>Xylariaceae</taxon>
        <taxon>Xylaria</taxon>
    </lineage>
</organism>
<evidence type="ECO:0000313" key="1">
    <source>
        <dbReference type="EMBL" id="KAK5626369.1"/>
    </source>
</evidence>
<evidence type="ECO:0000313" key="2">
    <source>
        <dbReference type="Proteomes" id="UP001305414"/>
    </source>
</evidence>
<sequence>MNPVRYCIFATNIKRRGIGSVSDFQPSQSLPQCWRRSLYWLTLPFFLLKVKVLNHKPNPFLYTNK</sequence>
<proteinExistence type="predicted"/>
<dbReference type="AlphaFoldDB" id="A0AAN7UIA4"/>
<name>A0AAN7UIA4_9PEZI</name>
<dbReference type="EMBL" id="JAWHQM010000003">
    <property type="protein sequence ID" value="KAK5626369.1"/>
    <property type="molecule type" value="Genomic_DNA"/>
</dbReference>
<reference evidence="1 2" key="1">
    <citation type="submission" date="2023-10" db="EMBL/GenBank/DDBJ databases">
        <title>Draft genome sequence of Xylaria bambusicola isolate GMP-LS, the root and basal stem rot pathogen of sugarcane in Indonesia.</title>
        <authorList>
            <person name="Selvaraj P."/>
            <person name="Muralishankar V."/>
            <person name="Muruganantham S."/>
            <person name="Sp S."/>
            <person name="Haryani S."/>
            <person name="Lau K.J.X."/>
            <person name="Naqvi N.I."/>
        </authorList>
    </citation>
    <scope>NUCLEOTIDE SEQUENCE [LARGE SCALE GENOMIC DNA]</scope>
    <source>
        <strain evidence="1">GMP-LS</strain>
    </source>
</reference>
<gene>
    <name evidence="1" type="ORF">RRF57_002084</name>
</gene>
<comment type="caution">
    <text evidence="1">The sequence shown here is derived from an EMBL/GenBank/DDBJ whole genome shotgun (WGS) entry which is preliminary data.</text>
</comment>
<dbReference type="Proteomes" id="UP001305414">
    <property type="component" value="Unassembled WGS sequence"/>
</dbReference>
<keyword evidence="2" id="KW-1185">Reference proteome</keyword>
<accession>A0AAN7UIA4</accession>